<dbReference type="GO" id="GO:0002080">
    <property type="term" value="C:acrosomal membrane"/>
    <property type="evidence" value="ECO:0007669"/>
    <property type="project" value="TreeGrafter"/>
</dbReference>
<evidence type="ECO:0000256" key="1">
    <source>
        <dbReference type="SAM" id="Coils"/>
    </source>
</evidence>
<organism evidence="3 4">
    <name type="scientific">Crenichthys baileyi</name>
    <name type="common">White River springfish</name>
    <dbReference type="NCBI Taxonomy" id="28760"/>
    <lineage>
        <taxon>Eukaryota</taxon>
        <taxon>Metazoa</taxon>
        <taxon>Chordata</taxon>
        <taxon>Craniata</taxon>
        <taxon>Vertebrata</taxon>
        <taxon>Euteleostomi</taxon>
        <taxon>Actinopterygii</taxon>
        <taxon>Neopterygii</taxon>
        <taxon>Teleostei</taxon>
        <taxon>Neoteleostei</taxon>
        <taxon>Acanthomorphata</taxon>
        <taxon>Ovalentaria</taxon>
        <taxon>Atherinomorphae</taxon>
        <taxon>Cyprinodontiformes</taxon>
        <taxon>Goodeidae</taxon>
        <taxon>Crenichthys</taxon>
    </lineage>
</organism>
<name>A0AAV9SCI3_9TELE</name>
<dbReference type="GO" id="GO:0001675">
    <property type="term" value="P:acrosome assembly"/>
    <property type="evidence" value="ECO:0007669"/>
    <property type="project" value="TreeGrafter"/>
</dbReference>
<feature type="coiled-coil region" evidence="1">
    <location>
        <begin position="332"/>
        <end position="394"/>
    </location>
</feature>
<dbReference type="AlphaFoldDB" id="A0AAV9SCI3"/>
<feature type="coiled-coil region" evidence="1">
    <location>
        <begin position="150"/>
        <end position="282"/>
    </location>
</feature>
<dbReference type="PANTHER" id="PTHR15715:SF26">
    <property type="entry name" value="COILED-COIL DOMAIN-CONTAINING PROTEIN 136"/>
    <property type="match status" value="1"/>
</dbReference>
<dbReference type="InterPro" id="IPR051176">
    <property type="entry name" value="Cent_Immune-Sig_Mod"/>
</dbReference>
<dbReference type="Proteomes" id="UP001311232">
    <property type="component" value="Unassembled WGS sequence"/>
</dbReference>
<dbReference type="PANTHER" id="PTHR15715">
    <property type="entry name" value="CENTROSOMAL PROTEIN OF 170 KDA"/>
    <property type="match status" value="1"/>
</dbReference>
<reference evidence="3 4" key="1">
    <citation type="submission" date="2021-06" db="EMBL/GenBank/DDBJ databases">
        <authorList>
            <person name="Palmer J.M."/>
        </authorList>
    </citation>
    <scope>NUCLEOTIDE SEQUENCE [LARGE SCALE GENOMIC DNA]</scope>
    <source>
        <strain evidence="3 4">MEX-2019</strain>
        <tissue evidence="3">Muscle</tissue>
    </source>
</reference>
<comment type="caution">
    <text evidence="3">The sequence shown here is derived from an EMBL/GenBank/DDBJ whole genome shotgun (WGS) entry which is preliminary data.</text>
</comment>
<dbReference type="GO" id="GO:0007338">
    <property type="term" value="P:single fertilization"/>
    <property type="evidence" value="ECO:0007669"/>
    <property type="project" value="TreeGrafter"/>
</dbReference>
<feature type="compositionally biased region" description="Acidic residues" evidence="2">
    <location>
        <begin position="77"/>
        <end position="86"/>
    </location>
</feature>
<feature type="region of interest" description="Disordered" evidence="2">
    <location>
        <begin position="42"/>
        <end position="86"/>
    </location>
</feature>
<dbReference type="EMBL" id="JAHHUM010000590">
    <property type="protein sequence ID" value="KAK5619025.1"/>
    <property type="molecule type" value="Genomic_DNA"/>
</dbReference>
<evidence type="ECO:0008006" key="5">
    <source>
        <dbReference type="Google" id="ProtNLM"/>
    </source>
</evidence>
<gene>
    <name evidence="3" type="ORF">CRENBAI_004104</name>
</gene>
<feature type="compositionally biased region" description="Basic and acidic residues" evidence="2">
    <location>
        <begin position="60"/>
        <end position="76"/>
    </location>
</feature>
<protein>
    <recommendedName>
        <fullName evidence="5">Coiled-coil domain containing 136b</fullName>
    </recommendedName>
</protein>
<accession>A0AAV9SCI3</accession>
<evidence type="ECO:0000256" key="2">
    <source>
        <dbReference type="SAM" id="MobiDB-lite"/>
    </source>
</evidence>
<proteinExistence type="predicted"/>
<sequence>MKLTGAIKLLQNLWPCRTRLVCLSADELCELKEDKPIMLADTLTAKERESMEEKEETEGDGEKGQQEEEIEVKERESEDEDQGEVMVEEAELEELRTQVFQLLLELDETREVSQRHEESFVELQGLLDEERLASAHQAESFTRRSRGFKLRSVQEEMNSLEEEKESELEEVQQELRSAQEEVLVLQQAAEEAAAERENDIASLQEELCRLRVELQRLQATAAEYELEITTLRAEMSMRSLSTAAPGDVTQLQEEIISLTDECQTLSSNHKELSNKLEQLQQQQGVCDDTYLQVRTEGKTEQTEQLKADSYITLSQSGPKLQNPDSLVVQDEIRVLRVQQRQAEEMAQKVQQECEGLKRELEDLQHLYERSQQDRAALELQLQSCKAEFQKLLGRKSQFAQGHMSMGARESRRSNPAAFQLKDDATTAAAYFT</sequence>
<evidence type="ECO:0000313" key="4">
    <source>
        <dbReference type="Proteomes" id="UP001311232"/>
    </source>
</evidence>
<evidence type="ECO:0000313" key="3">
    <source>
        <dbReference type="EMBL" id="KAK5619025.1"/>
    </source>
</evidence>
<keyword evidence="1" id="KW-0175">Coiled coil</keyword>
<keyword evidence="4" id="KW-1185">Reference proteome</keyword>